<keyword evidence="4" id="KW-0732">Signal</keyword>
<dbReference type="PANTHER" id="PTHR38340:SF1">
    <property type="entry name" value="S-LAYER PROTEIN"/>
    <property type="match status" value="1"/>
</dbReference>
<dbReference type="PANTHER" id="PTHR38340">
    <property type="entry name" value="S-LAYER PROTEIN"/>
    <property type="match status" value="1"/>
</dbReference>
<evidence type="ECO:0000256" key="3">
    <source>
        <dbReference type="SAM" id="MobiDB-lite"/>
    </source>
</evidence>
<dbReference type="Gene3D" id="2.150.10.10">
    <property type="entry name" value="Serralysin-like metalloprotease, C-terminal"/>
    <property type="match status" value="4"/>
</dbReference>
<dbReference type="PROSITE" id="PS00330">
    <property type="entry name" value="HEMOLYSIN_CALCIUM"/>
    <property type="match status" value="2"/>
</dbReference>
<dbReference type="InterPro" id="IPR013783">
    <property type="entry name" value="Ig-like_fold"/>
</dbReference>
<keyword evidence="6" id="KW-1185">Reference proteome</keyword>
<comment type="subcellular location">
    <subcellularLocation>
        <location evidence="1">Secreted</location>
    </subcellularLocation>
</comment>
<dbReference type="InterPro" id="IPR050557">
    <property type="entry name" value="RTX_toxin/Mannuronan_C5-epim"/>
</dbReference>
<dbReference type="SUPFAM" id="SSF52833">
    <property type="entry name" value="Thioredoxin-like"/>
    <property type="match status" value="1"/>
</dbReference>
<dbReference type="InterPro" id="IPR036249">
    <property type="entry name" value="Thioredoxin-like_sf"/>
</dbReference>
<dbReference type="InterPro" id="IPR001343">
    <property type="entry name" value="Hemolysn_Ca-bd"/>
</dbReference>
<organism evidence="5 6">
    <name type="scientific">Nocardioides humilatus</name>
    <dbReference type="NCBI Taxonomy" id="2607660"/>
    <lineage>
        <taxon>Bacteria</taxon>
        <taxon>Bacillati</taxon>
        <taxon>Actinomycetota</taxon>
        <taxon>Actinomycetes</taxon>
        <taxon>Propionibacteriales</taxon>
        <taxon>Nocardioidaceae</taxon>
        <taxon>Nocardioides</taxon>
    </lineage>
</organism>
<dbReference type="RefSeq" id="WP_149727943.1">
    <property type="nucleotide sequence ID" value="NZ_VUJV01000003.1"/>
</dbReference>
<reference evidence="5 6" key="1">
    <citation type="submission" date="2019-09" db="EMBL/GenBank/DDBJ databases">
        <title>Nocardioides panacisoli sp. nov., isolated from the soil of a ginseng field.</title>
        <authorList>
            <person name="Cho C."/>
        </authorList>
    </citation>
    <scope>NUCLEOTIDE SEQUENCE [LARGE SCALE GENOMIC DNA]</scope>
    <source>
        <strain evidence="5 6">BN130099</strain>
    </source>
</reference>
<dbReference type="PRINTS" id="PR00313">
    <property type="entry name" value="CABNDNGRPT"/>
</dbReference>
<dbReference type="EMBL" id="VUJV01000003">
    <property type="protein sequence ID" value="KAA1418603.1"/>
    <property type="molecule type" value="Genomic_DNA"/>
</dbReference>
<dbReference type="SUPFAM" id="SSF51120">
    <property type="entry name" value="beta-Roll"/>
    <property type="match status" value="3"/>
</dbReference>
<dbReference type="GO" id="GO:0005509">
    <property type="term" value="F:calcium ion binding"/>
    <property type="evidence" value="ECO:0007669"/>
    <property type="project" value="InterPro"/>
</dbReference>
<dbReference type="GO" id="GO:0005975">
    <property type="term" value="P:carbohydrate metabolic process"/>
    <property type="evidence" value="ECO:0007669"/>
    <property type="project" value="UniProtKB-ARBA"/>
</dbReference>
<feature type="region of interest" description="Disordered" evidence="3">
    <location>
        <begin position="593"/>
        <end position="689"/>
    </location>
</feature>
<protein>
    <recommendedName>
        <fullName evidence="7">Calcium-binding protein</fullName>
    </recommendedName>
</protein>
<evidence type="ECO:0000313" key="6">
    <source>
        <dbReference type="Proteomes" id="UP000325003"/>
    </source>
</evidence>
<evidence type="ECO:0000256" key="4">
    <source>
        <dbReference type="SAM" id="SignalP"/>
    </source>
</evidence>
<dbReference type="InterPro" id="IPR011049">
    <property type="entry name" value="Serralysin-like_metalloprot_C"/>
</dbReference>
<sequence>MLRRLALRVAPMALASVLVIAVPADPARAEGPVVSVATVPTEVDPIGPAGVEAALGQPIATALSLRVLDEAHQPAPGVEVSLTVIPSEFNGATGTVSSPTVTTNAAGKASFNVTAGSTPGFWSVKASVGTPDTAFFGVINRPPGFRVGEHLASISGHDQTGAPVAVDDYLDGSGYLVLNVCAVDCAPCRAVAQDEDDAEDQLAEEGIPARVVRVLSQDLSGRATTAVDASNWRTNVARTDDPVLHSNGSRTGSLYRAALFAVGAGGGFPTYLFVAPDGTIFGRTSLALTSDQIARKIRIHADGVDDTPQAQVSVTIDGATSSGLADPTLAGPFGSLTYDAAIHAQEITDLVLESEEALTSAEPVALEVTPARSDPEPRYFPEGSAHVLVKIGDGNPGSVWWGVSLGTATMTLDTYHLDVDLSTAREQVAEALAGEGLTQPEIDAYVASLDTVKLTFAAEIGTPPSCDGQPATITGRGRIDGTSGADVIVGSAGDDEIKGAGGNDVICGLGGDDLIYDGAGADTVLGSRGNDAFVQGASADPGDVLDGGNGQDNLSYAARPVGVTVTLDALADDGAPGEGDKVTATVEEVTGTNADDTINGNAGNNRFVGRGGNDTLNGGGGNDALRGDAGVDSLNGGPGNDTVDGGPGDDALRGGADNDNVLGGADNDTITEEPTTSGADAVNGNAGHDTIRYSSRTTSVAIRLNGDPTSGAPGEFDRIVGVEEAFGGSADDQLVGGPYAEIFWGMAGADTINGGGGADQITGGTGADMLFGSNGTDHLDSRDGVKGNDTINGGTATDTAVFDPGDILISVP</sequence>
<dbReference type="Pfam" id="PF00353">
    <property type="entry name" value="HemolysinCabind"/>
    <property type="match status" value="5"/>
</dbReference>
<evidence type="ECO:0000256" key="1">
    <source>
        <dbReference type="ARBA" id="ARBA00004613"/>
    </source>
</evidence>
<keyword evidence="2" id="KW-0964">Secreted</keyword>
<feature type="chain" id="PRO_5039253242" description="Calcium-binding protein" evidence="4">
    <location>
        <begin position="22"/>
        <end position="812"/>
    </location>
</feature>
<accession>A0A5B1LCY5</accession>
<reference evidence="5 6" key="2">
    <citation type="submission" date="2019-09" db="EMBL/GenBank/DDBJ databases">
        <authorList>
            <person name="Jin C."/>
        </authorList>
    </citation>
    <scope>NUCLEOTIDE SEQUENCE [LARGE SCALE GENOMIC DNA]</scope>
    <source>
        <strain evidence="5 6">BN130099</strain>
    </source>
</reference>
<evidence type="ECO:0008006" key="7">
    <source>
        <dbReference type="Google" id="ProtNLM"/>
    </source>
</evidence>
<dbReference type="Gene3D" id="3.40.30.10">
    <property type="entry name" value="Glutaredoxin"/>
    <property type="match status" value="1"/>
</dbReference>
<feature type="signal peptide" evidence="4">
    <location>
        <begin position="1"/>
        <end position="21"/>
    </location>
</feature>
<dbReference type="InterPro" id="IPR018511">
    <property type="entry name" value="Hemolysin-typ_Ca-bd_CS"/>
</dbReference>
<feature type="compositionally biased region" description="Polar residues" evidence="3">
    <location>
        <begin position="593"/>
        <end position="604"/>
    </location>
</feature>
<comment type="caution">
    <text evidence="5">The sequence shown here is derived from an EMBL/GenBank/DDBJ whole genome shotgun (WGS) entry which is preliminary data.</text>
</comment>
<dbReference type="Proteomes" id="UP000325003">
    <property type="component" value="Unassembled WGS sequence"/>
</dbReference>
<evidence type="ECO:0000256" key="2">
    <source>
        <dbReference type="ARBA" id="ARBA00022525"/>
    </source>
</evidence>
<gene>
    <name evidence="5" type="ORF">F0U44_08880</name>
</gene>
<evidence type="ECO:0000313" key="5">
    <source>
        <dbReference type="EMBL" id="KAA1418603.1"/>
    </source>
</evidence>
<dbReference type="SUPFAM" id="SSF49373">
    <property type="entry name" value="Invasin/intimin cell-adhesion fragments"/>
    <property type="match status" value="1"/>
</dbReference>
<dbReference type="InterPro" id="IPR008964">
    <property type="entry name" value="Invasin/intimin_cell_adhesion"/>
</dbReference>
<feature type="compositionally biased region" description="Gly residues" evidence="3">
    <location>
        <begin position="609"/>
        <end position="622"/>
    </location>
</feature>
<dbReference type="AlphaFoldDB" id="A0A5B1LCY5"/>
<dbReference type="GO" id="GO:0005576">
    <property type="term" value="C:extracellular region"/>
    <property type="evidence" value="ECO:0007669"/>
    <property type="project" value="UniProtKB-SubCell"/>
</dbReference>
<dbReference type="Gene3D" id="2.60.40.10">
    <property type="entry name" value="Immunoglobulins"/>
    <property type="match status" value="1"/>
</dbReference>
<proteinExistence type="predicted"/>
<name>A0A5B1LCY5_9ACTN</name>